<dbReference type="RefSeq" id="WP_269966163.1">
    <property type="nucleotide sequence ID" value="NZ_JAKMUS010000019.1"/>
</dbReference>
<dbReference type="CDD" id="cd07989">
    <property type="entry name" value="LPLAT_AGPAT-like"/>
    <property type="match status" value="1"/>
</dbReference>
<dbReference type="GO" id="GO:0003841">
    <property type="term" value="F:1-acylglycerol-3-phosphate O-acyltransferase activity"/>
    <property type="evidence" value="ECO:0007669"/>
    <property type="project" value="TreeGrafter"/>
</dbReference>
<comment type="caution">
    <text evidence="5">The sequence shown here is derived from an EMBL/GenBank/DDBJ whole genome shotgun (WGS) entry which is preliminary data.</text>
</comment>
<name>A0A9X3LV27_9CORY</name>
<dbReference type="PANTHER" id="PTHR10434">
    <property type="entry name" value="1-ACYL-SN-GLYCEROL-3-PHOSPHATE ACYLTRANSFERASE"/>
    <property type="match status" value="1"/>
</dbReference>
<evidence type="ECO:0000256" key="3">
    <source>
        <dbReference type="SAM" id="MobiDB-lite"/>
    </source>
</evidence>
<gene>
    <name evidence="5" type="ORF">L8U60_09640</name>
</gene>
<feature type="region of interest" description="Disordered" evidence="3">
    <location>
        <begin position="252"/>
        <end position="284"/>
    </location>
</feature>
<dbReference type="GO" id="GO:0005886">
    <property type="term" value="C:plasma membrane"/>
    <property type="evidence" value="ECO:0007669"/>
    <property type="project" value="TreeGrafter"/>
</dbReference>
<dbReference type="PANTHER" id="PTHR10434:SF55">
    <property type="entry name" value="POSSIBLE ACYLTRANSFERASE"/>
    <property type="match status" value="1"/>
</dbReference>
<keyword evidence="2 5" id="KW-0012">Acyltransferase</keyword>
<organism evidence="5 6">
    <name type="scientific">Corynebacterium meitnerae</name>
    <dbReference type="NCBI Taxonomy" id="2913498"/>
    <lineage>
        <taxon>Bacteria</taxon>
        <taxon>Bacillati</taxon>
        <taxon>Actinomycetota</taxon>
        <taxon>Actinomycetes</taxon>
        <taxon>Mycobacteriales</taxon>
        <taxon>Corynebacteriaceae</taxon>
        <taxon>Corynebacterium</taxon>
    </lineage>
</organism>
<protein>
    <submittedName>
        <fullName evidence="5">1-acyl-sn-glycerol-3-phosphate acyltransferase</fullName>
    </submittedName>
</protein>
<dbReference type="AlphaFoldDB" id="A0A9X3LV27"/>
<feature type="compositionally biased region" description="Basic and acidic residues" evidence="3">
    <location>
        <begin position="261"/>
        <end position="278"/>
    </location>
</feature>
<keyword evidence="6" id="KW-1185">Reference proteome</keyword>
<proteinExistence type="predicted"/>
<evidence type="ECO:0000256" key="1">
    <source>
        <dbReference type="ARBA" id="ARBA00022679"/>
    </source>
</evidence>
<dbReference type="SMART" id="SM00563">
    <property type="entry name" value="PlsC"/>
    <property type="match status" value="1"/>
</dbReference>
<dbReference type="InterPro" id="IPR002123">
    <property type="entry name" value="Plipid/glycerol_acylTrfase"/>
</dbReference>
<feature type="domain" description="Phospholipid/glycerol acyltransferase" evidence="4">
    <location>
        <begin position="64"/>
        <end position="180"/>
    </location>
</feature>
<sequence length="284" mass="31366">MTKYRVDKGVFFIPDDVPPVPVQPGWKKERWYRAVLSAVVPLLRLQGLKFYVNGLENMPTDGPVLVAGNHIGYYDFVSGALPGLLRGRRPTRYMAKKELFEHPLVGPVSRGVRHIEVDRSKGSGSVDEAIARLTGSDEVVGIFPEGTLARSMELEEFKTGAARIAQGSGAMLIPCATWGTQRIWAKREKKEMGRTGYPIITNIGPAVSTEGTPEEVTARLKAAMQVLLDEAREEYNNRFGPFPDGLDWMPASMGGSAPTVEEAKALDQQEKAERAARKAERKKR</sequence>
<dbReference type="Proteomes" id="UP001146468">
    <property type="component" value="Unassembled WGS sequence"/>
</dbReference>
<dbReference type="SUPFAM" id="SSF69593">
    <property type="entry name" value="Glycerol-3-phosphate (1)-acyltransferase"/>
    <property type="match status" value="1"/>
</dbReference>
<accession>A0A9X3LV27</accession>
<reference evidence="5" key="1">
    <citation type="submission" date="2022-02" db="EMBL/GenBank/DDBJ databases">
        <title>Corynebacterium sp. from urogenital microbiome.</title>
        <authorList>
            <person name="Cappelli E.A."/>
            <person name="Ribeiro T.G."/>
            <person name="Peixe L."/>
        </authorList>
    </citation>
    <scope>NUCLEOTIDE SEQUENCE</scope>
    <source>
        <strain evidence="5">C8Ua_172</strain>
    </source>
</reference>
<dbReference type="EMBL" id="JAKMUS010000019">
    <property type="protein sequence ID" value="MCZ9294746.1"/>
    <property type="molecule type" value="Genomic_DNA"/>
</dbReference>
<evidence type="ECO:0000259" key="4">
    <source>
        <dbReference type="SMART" id="SM00563"/>
    </source>
</evidence>
<evidence type="ECO:0000313" key="6">
    <source>
        <dbReference type="Proteomes" id="UP001146468"/>
    </source>
</evidence>
<keyword evidence="1" id="KW-0808">Transferase</keyword>
<evidence type="ECO:0000313" key="5">
    <source>
        <dbReference type="EMBL" id="MCZ9294746.1"/>
    </source>
</evidence>
<evidence type="ECO:0000256" key="2">
    <source>
        <dbReference type="ARBA" id="ARBA00023315"/>
    </source>
</evidence>
<dbReference type="GO" id="GO:0006654">
    <property type="term" value="P:phosphatidic acid biosynthetic process"/>
    <property type="evidence" value="ECO:0007669"/>
    <property type="project" value="TreeGrafter"/>
</dbReference>
<dbReference type="Pfam" id="PF01553">
    <property type="entry name" value="Acyltransferase"/>
    <property type="match status" value="1"/>
</dbReference>